<comment type="catalytic activity">
    <reaction evidence="8">
        <text>2-oxoglutarate + O2 + 2 H(+) = ethene + 3 CO2 + H2O</text>
        <dbReference type="Rhea" id="RHEA:31523"/>
        <dbReference type="ChEBI" id="CHEBI:15377"/>
        <dbReference type="ChEBI" id="CHEBI:15378"/>
        <dbReference type="ChEBI" id="CHEBI:15379"/>
        <dbReference type="ChEBI" id="CHEBI:16526"/>
        <dbReference type="ChEBI" id="CHEBI:16810"/>
        <dbReference type="ChEBI" id="CHEBI:18153"/>
        <dbReference type="EC" id="1.13.12.19"/>
    </reaction>
</comment>
<evidence type="ECO:0000256" key="7">
    <source>
        <dbReference type="ARBA" id="ARBA00031282"/>
    </source>
</evidence>
<comment type="catalytic activity">
    <reaction evidence="9">
        <text>L-arginine + 2-oxoglutarate + O2 = guanidine + L-glutamate 5-semialdehyde + succinate + CO2</text>
        <dbReference type="Rhea" id="RHEA:31535"/>
        <dbReference type="ChEBI" id="CHEBI:15379"/>
        <dbReference type="ChEBI" id="CHEBI:16526"/>
        <dbReference type="ChEBI" id="CHEBI:16810"/>
        <dbReference type="ChEBI" id="CHEBI:30031"/>
        <dbReference type="ChEBI" id="CHEBI:30087"/>
        <dbReference type="ChEBI" id="CHEBI:32682"/>
        <dbReference type="ChEBI" id="CHEBI:58066"/>
        <dbReference type="EC" id="1.14.20.7"/>
    </reaction>
</comment>
<protein>
    <recommendedName>
        <fullName evidence="4">2-oxoglutarate-dependent ethylene/succinate-forming enzyme</fullName>
        <ecNumber evidence="3">1.13.12.19</ecNumber>
        <ecNumber evidence="2">1.14.20.7</ecNumber>
    </recommendedName>
    <alternativeName>
        <fullName evidence="6">2-oxoglutarate dioxygenase (ethylene-forming)</fullName>
    </alternativeName>
    <alternativeName>
        <fullName evidence="7">2-oxoglutarate/L-arginine monooxygenase/decarboxylase (succinate-forming)</fullName>
    </alternativeName>
</protein>
<evidence type="ECO:0000313" key="12">
    <source>
        <dbReference type="Proteomes" id="UP000626026"/>
    </source>
</evidence>
<keyword evidence="12" id="KW-1185">Reference proteome</keyword>
<accession>A0ABR7RFG1</accession>
<evidence type="ECO:0000256" key="1">
    <source>
        <dbReference type="ARBA" id="ARBA00004767"/>
    </source>
</evidence>
<evidence type="ECO:0000259" key="10">
    <source>
        <dbReference type="PROSITE" id="PS51471"/>
    </source>
</evidence>
<dbReference type="Proteomes" id="UP000626026">
    <property type="component" value="Unassembled WGS sequence"/>
</dbReference>
<comment type="pathway">
    <text evidence="1">Alkene biosynthesis; ethylene biosynthesis via 2-oxoglutarate.</text>
</comment>
<evidence type="ECO:0000256" key="3">
    <source>
        <dbReference type="ARBA" id="ARBA00012531"/>
    </source>
</evidence>
<sequence length="189" mass="21281">MPQAVIDGALAAARQFHDQPLEKKLELRINTHNLGYLPMRGNTIRHSGLNKNNMEENEFGLAPHTDTGFMTLLAQNDVPGLNIGTRDGRWIDAPAIPGTFIVNGGDMLRRWTNDRFLATPHRVINRSGKERYSIPLFFDTTLDDPMSCLPNCSSPDNPLRYEPITLMQYMLWHQKKNLDALAAADTPGR</sequence>
<dbReference type="InterPro" id="IPR050231">
    <property type="entry name" value="Iron_ascorbate_oxido_reductase"/>
</dbReference>
<dbReference type="Gene3D" id="2.60.120.330">
    <property type="entry name" value="B-lactam Antibiotic, Isopenicillin N Synthase, Chain"/>
    <property type="match status" value="1"/>
</dbReference>
<dbReference type="Pfam" id="PF03171">
    <property type="entry name" value="2OG-FeII_Oxy"/>
    <property type="match status" value="1"/>
</dbReference>
<evidence type="ECO:0000256" key="4">
    <source>
        <dbReference type="ARBA" id="ARBA00019045"/>
    </source>
</evidence>
<evidence type="ECO:0000256" key="2">
    <source>
        <dbReference type="ARBA" id="ARBA00012293"/>
    </source>
</evidence>
<comment type="caution">
    <text evidence="11">The sequence shown here is derived from an EMBL/GenBank/DDBJ whole genome shotgun (WGS) entry which is preliminary data.</text>
</comment>
<evidence type="ECO:0000256" key="8">
    <source>
        <dbReference type="ARBA" id="ARBA00047725"/>
    </source>
</evidence>
<dbReference type="EC" id="1.14.20.7" evidence="2"/>
<organism evidence="11 12">
    <name type="scientific">Teichococcus aerophilus</name>
    <dbReference type="NCBI Taxonomy" id="1224513"/>
    <lineage>
        <taxon>Bacteria</taxon>
        <taxon>Pseudomonadati</taxon>
        <taxon>Pseudomonadota</taxon>
        <taxon>Alphaproteobacteria</taxon>
        <taxon>Acetobacterales</taxon>
        <taxon>Roseomonadaceae</taxon>
        <taxon>Roseomonas</taxon>
    </lineage>
</organism>
<dbReference type="InterPro" id="IPR027443">
    <property type="entry name" value="IPNS-like_sf"/>
</dbReference>
<evidence type="ECO:0000256" key="9">
    <source>
        <dbReference type="ARBA" id="ARBA00049359"/>
    </source>
</evidence>
<dbReference type="PROSITE" id="PS51471">
    <property type="entry name" value="FE2OG_OXY"/>
    <property type="match status" value="1"/>
</dbReference>
<dbReference type="EMBL" id="JACTVA010000001">
    <property type="protein sequence ID" value="MBC9205260.1"/>
    <property type="molecule type" value="Genomic_DNA"/>
</dbReference>
<dbReference type="InterPro" id="IPR044861">
    <property type="entry name" value="IPNS-like_FE2OG_OXY"/>
</dbReference>
<evidence type="ECO:0000256" key="6">
    <source>
        <dbReference type="ARBA" id="ARBA00031011"/>
    </source>
</evidence>
<dbReference type="SUPFAM" id="SSF51197">
    <property type="entry name" value="Clavaminate synthase-like"/>
    <property type="match status" value="1"/>
</dbReference>
<dbReference type="InterPro" id="IPR005123">
    <property type="entry name" value="Oxoglu/Fe-dep_dioxygenase_dom"/>
</dbReference>
<keyword evidence="5" id="KW-0266">Ethylene biosynthesis</keyword>
<feature type="domain" description="Fe2OG dioxygenase" evidence="10">
    <location>
        <begin position="40"/>
        <end position="140"/>
    </location>
</feature>
<proteinExistence type="predicted"/>
<dbReference type="PANTHER" id="PTHR47990">
    <property type="entry name" value="2-OXOGLUTARATE (2OG) AND FE(II)-DEPENDENT OXYGENASE SUPERFAMILY PROTEIN-RELATED"/>
    <property type="match status" value="1"/>
</dbReference>
<dbReference type="EC" id="1.13.12.19" evidence="3"/>
<gene>
    <name evidence="11" type="ORF">IBL26_00315</name>
</gene>
<dbReference type="RefSeq" id="WP_187782442.1">
    <property type="nucleotide sequence ID" value="NZ_JACTVA010000001.1"/>
</dbReference>
<evidence type="ECO:0000313" key="11">
    <source>
        <dbReference type="EMBL" id="MBC9205260.1"/>
    </source>
</evidence>
<evidence type="ECO:0000256" key="5">
    <source>
        <dbReference type="ARBA" id="ARBA00022666"/>
    </source>
</evidence>
<reference evidence="11 12" key="1">
    <citation type="journal article" date="2013" name="Int. J. Syst. Evol. Microbiol.">
        <title>Roseomonas aerophila sp. nov., isolated from air.</title>
        <authorList>
            <person name="Kim S.J."/>
            <person name="Weon H.Y."/>
            <person name="Ahn J.H."/>
            <person name="Hong S.B."/>
            <person name="Seok S.J."/>
            <person name="Whang K.S."/>
            <person name="Kwon S.W."/>
        </authorList>
    </citation>
    <scope>NUCLEOTIDE SEQUENCE [LARGE SCALE GENOMIC DNA]</scope>
    <source>
        <strain evidence="11 12">NBRC 108923</strain>
    </source>
</reference>
<name>A0ABR7RFG1_9PROT</name>